<proteinExistence type="predicted"/>
<sequence>MPPNRWEDIRDDLFDIIYKLTGPLTTEDQGVVEREMQARGFDIKWNAIRFHSLSVDPQIRGSAYSCSSLSFSSTFSLTQTPNHHHHHTSITNNPYNMSKPGRVLMVWDQAVHEDLLVCLVSHLKPENKDYKAITELMHAKGYTFSEAAFQFFSQTFPSTSNFSPCSLSRNHSSFTTKVGQTFFAMPSGHSTFKAPTEWNWDAHLTLLQAVMEHAAPNQQEWEKILESVAKKGYKYTASAAIANNRMSWDHAADHVLLSCLIKVLNPTQENLRSVMEEMHTLGYTCTIKAITQHLQKLRRKENSTPANGNGAGDPATPQKPTRGRKPKGVKTPGTPAAGKRKTPAKADDGDDCEPEPKPAVKKARVKKEAEAATAKAEATDDGDDDDGE</sequence>
<dbReference type="EMBL" id="MU865319">
    <property type="protein sequence ID" value="KAK4228425.1"/>
    <property type="molecule type" value="Genomic_DNA"/>
</dbReference>
<protein>
    <submittedName>
        <fullName evidence="2">Uncharacterized protein</fullName>
    </submittedName>
</protein>
<accession>A0AAN7H3U2</accession>
<reference evidence="2" key="1">
    <citation type="journal article" date="2023" name="Mol. Phylogenet. Evol.">
        <title>Genome-scale phylogeny and comparative genomics of the fungal order Sordariales.</title>
        <authorList>
            <person name="Hensen N."/>
            <person name="Bonometti L."/>
            <person name="Westerberg I."/>
            <person name="Brannstrom I.O."/>
            <person name="Guillou S."/>
            <person name="Cros-Aarteil S."/>
            <person name="Calhoun S."/>
            <person name="Haridas S."/>
            <person name="Kuo A."/>
            <person name="Mondo S."/>
            <person name="Pangilinan J."/>
            <person name="Riley R."/>
            <person name="LaButti K."/>
            <person name="Andreopoulos B."/>
            <person name="Lipzen A."/>
            <person name="Chen C."/>
            <person name="Yan M."/>
            <person name="Daum C."/>
            <person name="Ng V."/>
            <person name="Clum A."/>
            <person name="Steindorff A."/>
            <person name="Ohm R.A."/>
            <person name="Martin F."/>
            <person name="Silar P."/>
            <person name="Natvig D.O."/>
            <person name="Lalanne C."/>
            <person name="Gautier V."/>
            <person name="Ament-Velasquez S.L."/>
            <person name="Kruys A."/>
            <person name="Hutchinson M.I."/>
            <person name="Powell A.J."/>
            <person name="Barry K."/>
            <person name="Miller A.N."/>
            <person name="Grigoriev I.V."/>
            <person name="Debuchy R."/>
            <person name="Gladieux P."/>
            <person name="Hiltunen Thoren M."/>
            <person name="Johannesson H."/>
        </authorList>
    </citation>
    <scope>NUCLEOTIDE SEQUENCE</scope>
    <source>
        <strain evidence="2">CBS 990.96</strain>
    </source>
</reference>
<gene>
    <name evidence="2" type="ORF">QBC38DRAFT_509014</name>
</gene>
<evidence type="ECO:0000313" key="3">
    <source>
        <dbReference type="Proteomes" id="UP001301958"/>
    </source>
</evidence>
<evidence type="ECO:0000313" key="2">
    <source>
        <dbReference type="EMBL" id="KAK4228425.1"/>
    </source>
</evidence>
<comment type="caution">
    <text evidence="2">The sequence shown here is derived from an EMBL/GenBank/DDBJ whole genome shotgun (WGS) entry which is preliminary data.</text>
</comment>
<feature type="region of interest" description="Disordered" evidence="1">
    <location>
        <begin position="296"/>
        <end position="388"/>
    </location>
</feature>
<dbReference type="AlphaFoldDB" id="A0AAN7H3U2"/>
<dbReference type="Proteomes" id="UP001301958">
    <property type="component" value="Unassembled WGS sequence"/>
</dbReference>
<evidence type="ECO:0000256" key="1">
    <source>
        <dbReference type="SAM" id="MobiDB-lite"/>
    </source>
</evidence>
<reference evidence="2" key="2">
    <citation type="submission" date="2023-05" db="EMBL/GenBank/DDBJ databases">
        <authorList>
            <consortium name="Lawrence Berkeley National Laboratory"/>
            <person name="Steindorff A."/>
            <person name="Hensen N."/>
            <person name="Bonometti L."/>
            <person name="Westerberg I."/>
            <person name="Brannstrom I.O."/>
            <person name="Guillou S."/>
            <person name="Cros-Aarteil S."/>
            <person name="Calhoun S."/>
            <person name="Haridas S."/>
            <person name="Kuo A."/>
            <person name="Mondo S."/>
            <person name="Pangilinan J."/>
            <person name="Riley R."/>
            <person name="Labutti K."/>
            <person name="Andreopoulos B."/>
            <person name="Lipzen A."/>
            <person name="Chen C."/>
            <person name="Yanf M."/>
            <person name="Daum C."/>
            <person name="Ng V."/>
            <person name="Clum A."/>
            <person name="Ohm R."/>
            <person name="Martin F."/>
            <person name="Silar P."/>
            <person name="Natvig D."/>
            <person name="Lalanne C."/>
            <person name="Gautier V."/>
            <person name="Ament-Velasquez S.L."/>
            <person name="Kruys A."/>
            <person name="Hutchinson M.I."/>
            <person name="Powell A.J."/>
            <person name="Barry K."/>
            <person name="Miller A.N."/>
            <person name="Grigoriev I.V."/>
            <person name="Debuchy R."/>
            <person name="Gladieux P."/>
            <person name="Thoren M.H."/>
            <person name="Johannesson H."/>
        </authorList>
    </citation>
    <scope>NUCLEOTIDE SEQUENCE</scope>
    <source>
        <strain evidence="2">CBS 990.96</strain>
    </source>
</reference>
<name>A0AAN7H3U2_9PEZI</name>
<feature type="compositionally biased region" description="Acidic residues" evidence="1">
    <location>
        <begin position="379"/>
        <end position="388"/>
    </location>
</feature>
<organism evidence="2 3">
    <name type="scientific">Podospora fimiseda</name>
    <dbReference type="NCBI Taxonomy" id="252190"/>
    <lineage>
        <taxon>Eukaryota</taxon>
        <taxon>Fungi</taxon>
        <taxon>Dikarya</taxon>
        <taxon>Ascomycota</taxon>
        <taxon>Pezizomycotina</taxon>
        <taxon>Sordariomycetes</taxon>
        <taxon>Sordariomycetidae</taxon>
        <taxon>Sordariales</taxon>
        <taxon>Podosporaceae</taxon>
        <taxon>Podospora</taxon>
    </lineage>
</organism>
<keyword evidence="3" id="KW-1185">Reference proteome</keyword>